<dbReference type="Proteomes" id="UP000264120">
    <property type="component" value="Plasmid unnamed2"/>
</dbReference>
<organism evidence="1 2">
    <name type="scientific">Komagataeibacter saccharivorans</name>
    <dbReference type="NCBI Taxonomy" id="265959"/>
    <lineage>
        <taxon>Bacteria</taxon>
        <taxon>Pseudomonadati</taxon>
        <taxon>Pseudomonadota</taxon>
        <taxon>Alphaproteobacteria</taxon>
        <taxon>Acetobacterales</taxon>
        <taxon>Acetobacteraceae</taxon>
        <taxon>Komagataeibacter</taxon>
    </lineage>
</organism>
<geneLocation type="plasmid" evidence="1 2">
    <name>unnamed2</name>
</geneLocation>
<sequence length="64" mass="7204">MTKSVVVLTTTDSFFNIDYTQLNSCHDLIEPFSGDLLPDFGSPEINRYLTEQRAAVPCCCHDPH</sequence>
<protein>
    <submittedName>
        <fullName evidence="1">Uncharacterized protein</fullName>
    </submittedName>
</protein>
<evidence type="ECO:0000313" key="1">
    <source>
        <dbReference type="EMBL" id="AXY23988.1"/>
    </source>
</evidence>
<accession>A0A347WGJ5</accession>
<name>A0A347WGJ5_9PROT</name>
<dbReference type="AlphaFoldDB" id="A0A347WGJ5"/>
<evidence type="ECO:0000313" key="2">
    <source>
        <dbReference type="Proteomes" id="UP000264120"/>
    </source>
</evidence>
<keyword evidence="2" id="KW-1185">Reference proteome</keyword>
<gene>
    <name evidence="1" type="ORF">CD178_03244</name>
</gene>
<dbReference type="KEGG" id="ksc:CD178_03244"/>
<keyword evidence="1" id="KW-0614">Plasmid</keyword>
<dbReference type="EMBL" id="CP023038">
    <property type="protein sequence ID" value="AXY23988.1"/>
    <property type="molecule type" value="Genomic_DNA"/>
</dbReference>
<reference evidence="1 2" key="1">
    <citation type="submission" date="2017-08" db="EMBL/GenBank/DDBJ databases">
        <title>Complete genome sequence of Gluconacetobacter saccharivorans CV1 isolated from Fermented Vinegar.</title>
        <authorList>
            <person name="Kim S.-Y."/>
        </authorList>
    </citation>
    <scope>NUCLEOTIDE SEQUENCE [LARGE SCALE GENOMIC DNA]</scope>
    <source>
        <strain evidence="1 2">CV1</strain>
        <plasmid evidence="1 2">unnamed2</plasmid>
    </source>
</reference>
<proteinExistence type="predicted"/>